<comment type="caution">
    <text evidence="3">The sequence shown here is derived from an EMBL/GenBank/DDBJ whole genome shotgun (WGS) entry which is preliminary data.</text>
</comment>
<dbReference type="Proteomes" id="UP000325302">
    <property type="component" value="Unassembled WGS sequence"/>
</dbReference>
<dbReference type="RefSeq" id="WP_149391322.1">
    <property type="nucleotide sequence ID" value="NZ_SMRS01000007.1"/>
</dbReference>
<dbReference type="PROSITE" id="PS50005">
    <property type="entry name" value="TPR"/>
    <property type="match status" value="1"/>
</dbReference>
<sequence length="281" mass="30779">MKPWIPLIILAGILSGCTAQNTRPMVDEQGKVRVTPPPSCNPLSNEETLVMSMSRDMVEAGRLHAALANLERMPETSPEARLRKAQILRLLGRYEAEAMFASLTNSCVQAQAHHGLGQMHVSAQRYPEGLKHLRIAVALEPTNDAMRNDLGVAHLNMRQLKEAQFEFLTAMELNEADKRPAVNLLTSLLYQGNREQAARLMTRYNLDQSDLREAAERAQRMQLEDQPQKVTAPAPAPAPAPAMIQPSTSNATTPSSQTTSVPGIQRVAPSASRPVVPIVGQ</sequence>
<dbReference type="AlphaFoldDB" id="A0A5A9W015"/>
<gene>
    <name evidence="3" type="ORF">E1H14_09940</name>
</gene>
<protein>
    <submittedName>
        <fullName evidence="3">Uncharacterized protein</fullName>
    </submittedName>
</protein>
<feature type="repeat" description="TPR" evidence="1">
    <location>
        <begin position="110"/>
        <end position="143"/>
    </location>
</feature>
<dbReference type="PROSITE" id="PS51257">
    <property type="entry name" value="PROKAR_LIPOPROTEIN"/>
    <property type="match status" value="1"/>
</dbReference>
<evidence type="ECO:0000256" key="2">
    <source>
        <dbReference type="SAM" id="MobiDB-lite"/>
    </source>
</evidence>
<dbReference type="InterPro" id="IPR011990">
    <property type="entry name" value="TPR-like_helical_dom_sf"/>
</dbReference>
<feature type="compositionally biased region" description="Basic and acidic residues" evidence="2">
    <location>
        <begin position="218"/>
        <end position="227"/>
    </location>
</feature>
<name>A0A5A9W015_9GAMM</name>
<proteinExistence type="predicted"/>
<keyword evidence="4" id="KW-1185">Reference proteome</keyword>
<evidence type="ECO:0000313" key="4">
    <source>
        <dbReference type="Proteomes" id="UP000325302"/>
    </source>
</evidence>
<dbReference type="Gene3D" id="1.25.40.1040">
    <property type="match status" value="1"/>
</dbReference>
<feature type="region of interest" description="Disordered" evidence="2">
    <location>
        <begin position="218"/>
        <end position="281"/>
    </location>
</feature>
<dbReference type="OrthoDB" id="6181789at2"/>
<dbReference type="InterPro" id="IPR019734">
    <property type="entry name" value="TPR_rpt"/>
</dbReference>
<feature type="compositionally biased region" description="Polar residues" evidence="2">
    <location>
        <begin position="245"/>
        <end position="262"/>
    </location>
</feature>
<accession>A0A5A9W015</accession>
<dbReference type="EMBL" id="SMRS01000007">
    <property type="protein sequence ID" value="KAA0874090.1"/>
    <property type="molecule type" value="Genomic_DNA"/>
</dbReference>
<organism evidence="3 4">
    <name type="scientific">Nitrincola tapanii</name>
    <dbReference type="NCBI Taxonomy" id="1708751"/>
    <lineage>
        <taxon>Bacteria</taxon>
        <taxon>Pseudomonadati</taxon>
        <taxon>Pseudomonadota</taxon>
        <taxon>Gammaproteobacteria</taxon>
        <taxon>Oceanospirillales</taxon>
        <taxon>Oceanospirillaceae</taxon>
        <taxon>Nitrincola</taxon>
    </lineage>
</organism>
<keyword evidence="1" id="KW-0802">TPR repeat</keyword>
<dbReference type="SUPFAM" id="SSF48452">
    <property type="entry name" value="TPR-like"/>
    <property type="match status" value="1"/>
</dbReference>
<reference evidence="3 4" key="1">
    <citation type="submission" date="2019-03" db="EMBL/GenBank/DDBJ databases">
        <title>Nitrincola sp. nov. isolated from an Indian soda lake.</title>
        <authorList>
            <person name="Joshi A."/>
            <person name="Thite S.V."/>
            <person name="Joseph N."/>
            <person name="Dhotre D."/>
            <person name="Moorthy M."/>
            <person name="Shouche Y.S."/>
        </authorList>
    </citation>
    <scope>NUCLEOTIDE SEQUENCE [LARGE SCALE GENOMIC DNA]</scope>
    <source>
        <strain evidence="3 4">MEB193</strain>
    </source>
</reference>
<evidence type="ECO:0000256" key="1">
    <source>
        <dbReference type="PROSITE-ProRule" id="PRU00339"/>
    </source>
</evidence>
<evidence type="ECO:0000313" key="3">
    <source>
        <dbReference type="EMBL" id="KAA0874090.1"/>
    </source>
</evidence>
<dbReference type="SMART" id="SM00028">
    <property type="entry name" value="TPR"/>
    <property type="match status" value="2"/>
</dbReference>